<dbReference type="RefSeq" id="WP_138636120.1">
    <property type="nucleotide sequence ID" value="NZ_JASWDG010000079.1"/>
</dbReference>
<dbReference type="GO" id="GO:0004674">
    <property type="term" value="F:protein serine/threonine kinase activity"/>
    <property type="evidence" value="ECO:0007669"/>
    <property type="project" value="UniProtKB-KW"/>
</dbReference>
<evidence type="ECO:0000313" key="4">
    <source>
        <dbReference type="EMBL" id="TMR40495.1"/>
    </source>
</evidence>
<feature type="domain" description="Histidine kinase/HSP90-like ATPase" evidence="3">
    <location>
        <begin position="29"/>
        <end position="142"/>
    </location>
</feature>
<comment type="caution">
    <text evidence="4">The sequence shown here is derived from an EMBL/GenBank/DDBJ whole genome shotgun (WGS) entry which is preliminary data.</text>
</comment>
<dbReference type="SUPFAM" id="SSF55874">
    <property type="entry name" value="ATPase domain of HSP90 chaperone/DNA topoisomerase II/histidine kinase"/>
    <property type="match status" value="1"/>
</dbReference>
<keyword evidence="1" id="KW-0418">Kinase</keyword>
<evidence type="ECO:0000256" key="2">
    <source>
        <dbReference type="SAM" id="MobiDB-lite"/>
    </source>
</evidence>
<dbReference type="InterPro" id="IPR050267">
    <property type="entry name" value="Anti-sigma-factor_SerPK"/>
</dbReference>
<keyword evidence="4" id="KW-0067">ATP-binding</keyword>
<organism evidence="4 5">
    <name type="scientific">Actinomadura geliboluensis</name>
    <dbReference type="NCBI Taxonomy" id="882440"/>
    <lineage>
        <taxon>Bacteria</taxon>
        <taxon>Bacillati</taxon>
        <taxon>Actinomycetota</taxon>
        <taxon>Actinomycetes</taxon>
        <taxon>Streptosporangiales</taxon>
        <taxon>Thermomonosporaceae</taxon>
        <taxon>Actinomadura</taxon>
    </lineage>
</organism>
<dbReference type="Gene3D" id="3.30.565.10">
    <property type="entry name" value="Histidine kinase-like ATPase, C-terminal domain"/>
    <property type="match status" value="1"/>
</dbReference>
<dbReference type="OrthoDB" id="4088450at2"/>
<keyword evidence="4" id="KW-0547">Nucleotide-binding</keyword>
<dbReference type="GO" id="GO:0005524">
    <property type="term" value="F:ATP binding"/>
    <property type="evidence" value="ECO:0007669"/>
    <property type="project" value="UniProtKB-KW"/>
</dbReference>
<reference evidence="4 5" key="1">
    <citation type="submission" date="2019-05" db="EMBL/GenBank/DDBJ databases">
        <title>Draft genome sequence of Actinomadura geliboluensis A8036.</title>
        <authorList>
            <person name="Saricaoglu S."/>
            <person name="Isik K."/>
        </authorList>
    </citation>
    <scope>NUCLEOTIDE SEQUENCE [LARGE SCALE GENOMIC DNA]</scope>
    <source>
        <strain evidence="4 5">A8036</strain>
    </source>
</reference>
<evidence type="ECO:0000313" key="5">
    <source>
        <dbReference type="Proteomes" id="UP000305238"/>
    </source>
</evidence>
<dbReference type="Pfam" id="PF13581">
    <property type="entry name" value="HATPase_c_2"/>
    <property type="match status" value="1"/>
</dbReference>
<evidence type="ECO:0000256" key="1">
    <source>
        <dbReference type="ARBA" id="ARBA00022527"/>
    </source>
</evidence>
<name>A0A5S4H5J7_9ACTN</name>
<gene>
    <name evidence="4" type="ORF">ETD96_10455</name>
</gene>
<dbReference type="CDD" id="cd16936">
    <property type="entry name" value="HATPase_RsbW-like"/>
    <property type="match status" value="1"/>
</dbReference>
<dbReference type="AlphaFoldDB" id="A0A5S4H5J7"/>
<proteinExistence type="predicted"/>
<evidence type="ECO:0000259" key="3">
    <source>
        <dbReference type="Pfam" id="PF13581"/>
    </source>
</evidence>
<dbReference type="PANTHER" id="PTHR35526">
    <property type="entry name" value="ANTI-SIGMA-F FACTOR RSBW-RELATED"/>
    <property type="match status" value="1"/>
</dbReference>
<keyword evidence="5" id="KW-1185">Reference proteome</keyword>
<feature type="region of interest" description="Disordered" evidence="2">
    <location>
        <begin position="1"/>
        <end position="25"/>
    </location>
</feature>
<dbReference type="PANTHER" id="PTHR35526:SF3">
    <property type="entry name" value="ANTI-SIGMA-F FACTOR RSBW"/>
    <property type="match status" value="1"/>
</dbReference>
<dbReference type="EMBL" id="VCKZ01000053">
    <property type="protein sequence ID" value="TMR40495.1"/>
    <property type="molecule type" value="Genomic_DNA"/>
</dbReference>
<dbReference type="Proteomes" id="UP000305238">
    <property type="component" value="Unassembled WGS sequence"/>
</dbReference>
<keyword evidence="1" id="KW-0723">Serine/threonine-protein kinase</keyword>
<dbReference type="InterPro" id="IPR036890">
    <property type="entry name" value="HATPase_C_sf"/>
</dbReference>
<keyword evidence="1" id="KW-0808">Transferase</keyword>
<dbReference type="InterPro" id="IPR003594">
    <property type="entry name" value="HATPase_dom"/>
</dbReference>
<sequence>MTGSGERVGDPPDTEAPPAERAARPRRLPFDAAALKAARALVVEGAAEAGLDEDRIQDAELVASELTANSIEHGGGAGVLWVWHDATHLVIEVSDAGHIADPLAGRRPVPPDSIGGRGLLLVHKLADFVRIRTEPGRTVIRAYFTRAMM</sequence>
<protein>
    <submittedName>
        <fullName evidence="4">ATP-binding protein</fullName>
    </submittedName>
</protein>
<accession>A0A5S4H5J7</accession>